<proteinExistence type="inferred from homology"/>
<protein>
    <submittedName>
        <fullName evidence="14">Alkane 1-monooxygenase</fullName>
    </submittedName>
</protein>
<organism evidence="14 15">
    <name type="scientific">Maritimibacter harenae</name>
    <dbReference type="NCBI Taxonomy" id="2606218"/>
    <lineage>
        <taxon>Bacteria</taxon>
        <taxon>Pseudomonadati</taxon>
        <taxon>Pseudomonadota</taxon>
        <taxon>Alphaproteobacteria</taxon>
        <taxon>Rhodobacterales</taxon>
        <taxon>Roseobacteraceae</taxon>
        <taxon>Maritimibacter</taxon>
    </lineage>
</organism>
<evidence type="ECO:0000256" key="8">
    <source>
        <dbReference type="ARBA" id="ARBA00023002"/>
    </source>
</evidence>
<evidence type="ECO:0000259" key="13">
    <source>
        <dbReference type="Pfam" id="PF00487"/>
    </source>
</evidence>
<evidence type="ECO:0000256" key="1">
    <source>
        <dbReference type="ARBA" id="ARBA00004429"/>
    </source>
</evidence>
<dbReference type="GO" id="GO:0006629">
    <property type="term" value="P:lipid metabolic process"/>
    <property type="evidence" value="ECO:0007669"/>
    <property type="project" value="InterPro"/>
</dbReference>
<keyword evidence="11 12" id="KW-0472">Membrane</keyword>
<evidence type="ECO:0000313" key="15">
    <source>
        <dbReference type="Proteomes" id="UP000467322"/>
    </source>
</evidence>
<evidence type="ECO:0000256" key="4">
    <source>
        <dbReference type="ARBA" id="ARBA00022519"/>
    </source>
</evidence>
<evidence type="ECO:0000313" key="14">
    <source>
        <dbReference type="EMBL" id="MZR12560.1"/>
    </source>
</evidence>
<keyword evidence="10 14" id="KW-0503">Monooxygenase</keyword>
<reference evidence="14 15" key="1">
    <citation type="submission" date="2019-12" db="EMBL/GenBank/DDBJ databases">
        <title>Maritimibacter sp. nov. sp. isolated from sea sand.</title>
        <authorList>
            <person name="Kim J."/>
            <person name="Jeong S.E."/>
            <person name="Jung H.S."/>
            <person name="Jeon C.O."/>
        </authorList>
    </citation>
    <scope>NUCLEOTIDE SEQUENCE [LARGE SCALE GENOMIC DNA]</scope>
    <source>
        <strain evidence="14 15">DP07</strain>
    </source>
</reference>
<feature type="transmembrane region" description="Helical" evidence="12">
    <location>
        <begin position="16"/>
        <end position="42"/>
    </location>
</feature>
<keyword evidence="8" id="KW-0560">Oxidoreductase</keyword>
<evidence type="ECO:0000256" key="6">
    <source>
        <dbReference type="ARBA" id="ARBA00022723"/>
    </source>
</evidence>
<keyword evidence="3" id="KW-1003">Cell membrane</keyword>
<evidence type="ECO:0000256" key="7">
    <source>
        <dbReference type="ARBA" id="ARBA00022989"/>
    </source>
</evidence>
<dbReference type="Proteomes" id="UP000467322">
    <property type="component" value="Unassembled WGS sequence"/>
</dbReference>
<feature type="transmembrane region" description="Helical" evidence="12">
    <location>
        <begin position="63"/>
        <end position="85"/>
    </location>
</feature>
<comment type="subcellular location">
    <subcellularLocation>
        <location evidence="1">Cell inner membrane</location>
        <topology evidence="1">Multi-pass membrane protein</topology>
    </subcellularLocation>
</comment>
<dbReference type="InterPro" id="IPR033885">
    <property type="entry name" value="AlkB/XylM"/>
</dbReference>
<feature type="transmembrane region" description="Helical" evidence="12">
    <location>
        <begin position="97"/>
        <end position="115"/>
    </location>
</feature>
<dbReference type="AlphaFoldDB" id="A0A845LX84"/>
<keyword evidence="7 12" id="KW-1133">Transmembrane helix</keyword>
<evidence type="ECO:0000256" key="3">
    <source>
        <dbReference type="ARBA" id="ARBA00022475"/>
    </source>
</evidence>
<dbReference type="GO" id="GO:0046872">
    <property type="term" value="F:metal ion binding"/>
    <property type="evidence" value="ECO:0007669"/>
    <property type="project" value="UniProtKB-KW"/>
</dbReference>
<dbReference type="GO" id="GO:0005886">
    <property type="term" value="C:plasma membrane"/>
    <property type="evidence" value="ECO:0007669"/>
    <property type="project" value="UniProtKB-SubCell"/>
</dbReference>
<dbReference type="PANTHER" id="PTHR38674">
    <property type="entry name" value="ALKANE 1-MONOOXYGENASE 1"/>
    <property type="match status" value="1"/>
</dbReference>
<feature type="domain" description="Fatty acid desaturase" evidence="13">
    <location>
        <begin position="98"/>
        <end position="302"/>
    </location>
</feature>
<name>A0A845LX84_9RHOB</name>
<comment type="caution">
    <text evidence="14">The sequence shown here is derived from an EMBL/GenBank/DDBJ whole genome shotgun (WGS) entry which is preliminary data.</text>
</comment>
<comment type="similarity">
    <text evidence="2">Belongs to the fatty acid desaturase type 1 family. AlkB subfamily.</text>
</comment>
<evidence type="ECO:0000256" key="11">
    <source>
        <dbReference type="ARBA" id="ARBA00023136"/>
    </source>
</evidence>
<dbReference type="RefSeq" id="WP_161350672.1">
    <property type="nucleotide sequence ID" value="NZ_WTUX01000010.1"/>
</dbReference>
<dbReference type="EMBL" id="WTUX01000010">
    <property type="protein sequence ID" value="MZR12560.1"/>
    <property type="molecule type" value="Genomic_DNA"/>
</dbReference>
<keyword evidence="5 12" id="KW-0812">Transmembrane</keyword>
<evidence type="ECO:0000256" key="2">
    <source>
        <dbReference type="ARBA" id="ARBA00010823"/>
    </source>
</evidence>
<keyword evidence="4" id="KW-0997">Cell inner membrane</keyword>
<keyword evidence="6" id="KW-0479">Metal-binding</keyword>
<keyword evidence="9" id="KW-0408">Iron</keyword>
<evidence type="ECO:0000256" key="9">
    <source>
        <dbReference type="ARBA" id="ARBA00023004"/>
    </source>
</evidence>
<gene>
    <name evidence="14" type="ORF">GQE99_05950</name>
</gene>
<dbReference type="Pfam" id="PF00487">
    <property type="entry name" value="FA_desaturase"/>
    <property type="match status" value="1"/>
</dbReference>
<dbReference type="InterPro" id="IPR005804">
    <property type="entry name" value="FA_desaturase_dom"/>
</dbReference>
<evidence type="ECO:0000256" key="5">
    <source>
        <dbReference type="ARBA" id="ARBA00022692"/>
    </source>
</evidence>
<dbReference type="PANTHER" id="PTHR38674:SF1">
    <property type="entry name" value="ALKANE 1-MONOOXYGENASE 1"/>
    <property type="match status" value="1"/>
</dbReference>
<sequence>MTHPVRAYATATLTPVVLIAAGALLGGAWIWAALLYMTLFTFAMDQLVRALDPPADPTRELPAADGLSALLAIAHFALLGLVIRALATGGLAPAPTLGLFVAAGLFFGQVSNANAHELIHRTRRPLFELGRWVYISLLFGHHASAHTKVHHRWAASREDPNSARENESFYRFARRAWWGSFVKGYRAERADLARAGRRGPTPYLTYCAGGAACLAASTLAFGRAGLAVHLALAGYATLQLLLSDYVQHYGLTRATRPDGRLEPVGPQHSWNAGHWFSRHLMLNAPRHSDHHAHPGRRYPALAHHEGAPTLPSSLPAMAALALFPKHWRRVMKPALANWKGRTP</sequence>
<accession>A0A845LX84</accession>
<evidence type="ECO:0000256" key="10">
    <source>
        <dbReference type="ARBA" id="ARBA00023033"/>
    </source>
</evidence>
<evidence type="ECO:0000256" key="12">
    <source>
        <dbReference type="SAM" id="Phobius"/>
    </source>
</evidence>
<keyword evidence="15" id="KW-1185">Reference proteome</keyword>
<dbReference type="CDD" id="cd03512">
    <property type="entry name" value="Alkane-hydroxylase"/>
    <property type="match status" value="1"/>
</dbReference>
<dbReference type="GO" id="GO:0004497">
    <property type="term" value="F:monooxygenase activity"/>
    <property type="evidence" value="ECO:0007669"/>
    <property type="project" value="UniProtKB-KW"/>
</dbReference>